<dbReference type="InterPro" id="IPR036412">
    <property type="entry name" value="HAD-like_sf"/>
</dbReference>
<dbReference type="InterPro" id="IPR023214">
    <property type="entry name" value="HAD_sf"/>
</dbReference>
<dbReference type="PANTHER" id="PTHR43611:SF3">
    <property type="entry name" value="FLAVIN MONONUCLEOTIDE HYDROLASE 1, CHLOROPLATIC"/>
    <property type="match status" value="1"/>
</dbReference>
<dbReference type="Pfam" id="PF00702">
    <property type="entry name" value="Hydrolase"/>
    <property type="match status" value="1"/>
</dbReference>
<dbReference type="OrthoDB" id="9795007at2"/>
<dbReference type="NCBIfam" id="TIGR01509">
    <property type="entry name" value="HAD-SF-IA-v3"/>
    <property type="match status" value="1"/>
</dbReference>
<proteinExistence type="predicted"/>
<dbReference type="PANTHER" id="PTHR43611">
    <property type="entry name" value="ALPHA-D-GLUCOSE 1-PHOSPHATE PHOSPHATASE"/>
    <property type="match status" value="1"/>
</dbReference>
<dbReference type="STRING" id="589385.SAMN05421504_103684"/>
<organism evidence="1 2">
    <name type="scientific">Amycolatopsis xylanica</name>
    <dbReference type="NCBI Taxonomy" id="589385"/>
    <lineage>
        <taxon>Bacteria</taxon>
        <taxon>Bacillati</taxon>
        <taxon>Actinomycetota</taxon>
        <taxon>Actinomycetes</taxon>
        <taxon>Pseudonocardiales</taxon>
        <taxon>Pseudonocardiaceae</taxon>
        <taxon>Amycolatopsis</taxon>
    </lineage>
</organism>
<dbReference type="RefSeq" id="WP_091289739.1">
    <property type="nucleotide sequence ID" value="NZ_FNON01000003.1"/>
</dbReference>
<dbReference type="Gene3D" id="3.40.50.1000">
    <property type="entry name" value="HAD superfamily/HAD-like"/>
    <property type="match status" value="1"/>
</dbReference>
<name>A0A1H3E942_9PSEU</name>
<dbReference type="EMBL" id="FNON01000003">
    <property type="protein sequence ID" value="SDX74409.1"/>
    <property type="molecule type" value="Genomic_DNA"/>
</dbReference>
<dbReference type="Proteomes" id="UP000199515">
    <property type="component" value="Unassembled WGS sequence"/>
</dbReference>
<sequence length="127" mass="13253">MRGLVVDYAGVLTDPDAEELYVELKALRERGIRTALLSNAPGASPSAKRSLDPFFDALVFSGEVGVAKPSREVYLLTAGLLSLPAEQCVFVDDSARNVHGAVAAGMAGVHHTSVAGTLTELSALFPA</sequence>
<evidence type="ECO:0000313" key="2">
    <source>
        <dbReference type="Proteomes" id="UP000199515"/>
    </source>
</evidence>
<dbReference type="InterPro" id="IPR006439">
    <property type="entry name" value="HAD-SF_hydro_IA"/>
</dbReference>
<dbReference type="AlphaFoldDB" id="A0A1H3E942"/>
<protein>
    <submittedName>
        <fullName evidence="1">Haloacid dehalogenase superfamily, subfamily IA, variant 3 with third motif having DD or ED</fullName>
    </submittedName>
</protein>
<reference evidence="1 2" key="1">
    <citation type="submission" date="2016-10" db="EMBL/GenBank/DDBJ databases">
        <authorList>
            <person name="de Groot N.N."/>
        </authorList>
    </citation>
    <scope>NUCLEOTIDE SEQUENCE [LARGE SCALE GENOMIC DNA]</scope>
    <source>
        <strain evidence="1 2">CPCC 202699</strain>
    </source>
</reference>
<gene>
    <name evidence="1" type="ORF">SAMN05421504_103684</name>
</gene>
<dbReference type="SUPFAM" id="SSF56784">
    <property type="entry name" value="HAD-like"/>
    <property type="match status" value="1"/>
</dbReference>
<keyword evidence="2" id="KW-1185">Reference proteome</keyword>
<accession>A0A1H3E942</accession>
<evidence type="ECO:0000313" key="1">
    <source>
        <dbReference type="EMBL" id="SDX74409.1"/>
    </source>
</evidence>